<name>A0AAV7ZM38_9EUKA</name>
<evidence type="ECO:0000259" key="4">
    <source>
        <dbReference type="SMART" id="SM00736"/>
    </source>
</evidence>
<organism evidence="5 6">
    <name type="scientific">Anaeramoeba flamelloides</name>
    <dbReference type="NCBI Taxonomy" id="1746091"/>
    <lineage>
        <taxon>Eukaryota</taxon>
        <taxon>Metamonada</taxon>
        <taxon>Anaeramoebidae</taxon>
        <taxon>Anaeramoeba</taxon>
    </lineage>
</organism>
<feature type="domain" description="Dystroglycan-type cadherin-like" evidence="4">
    <location>
        <begin position="476"/>
        <end position="572"/>
    </location>
</feature>
<keyword evidence="2" id="KW-0472">Membrane</keyword>
<dbReference type="SMART" id="SM00736">
    <property type="entry name" value="CADG"/>
    <property type="match status" value="2"/>
</dbReference>
<dbReference type="SUPFAM" id="SSF49313">
    <property type="entry name" value="Cadherin-like"/>
    <property type="match status" value="2"/>
</dbReference>
<keyword evidence="2" id="KW-0812">Transmembrane</keyword>
<dbReference type="GO" id="GO:0005509">
    <property type="term" value="F:calcium ion binding"/>
    <property type="evidence" value="ECO:0007669"/>
    <property type="project" value="InterPro"/>
</dbReference>
<evidence type="ECO:0000256" key="2">
    <source>
        <dbReference type="SAM" id="Phobius"/>
    </source>
</evidence>
<feature type="domain" description="Dystroglycan-type cadherin-like" evidence="4">
    <location>
        <begin position="573"/>
        <end position="694"/>
    </location>
</feature>
<keyword evidence="5" id="KW-0418">Kinase</keyword>
<protein>
    <submittedName>
        <fullName evidence="5">Proline-rich receptor-like protein kinase perk13-related</fullName>
    </submittedName>
</protein>
<feature type="transmembrane region" description="Helical" evidence="2">
    <location>
        <begin position="832"/>
        <end position="853"/>
    </location>
</feature>
<dbReference type="InterPro" id="IPR006644">
    <property type="entry name" value="Cadg"/>
</dbReference>
<dbReference type="EMBL" id="JANTQA010000024">
    <property type="protein sequence ID" value="KAJ3443078.1"/>
    <property type="molecule type" value="Genomic_DNA"/>
</dbReference>
<feature type="region of interest" description="Disordered" evidence="1">
    <location>
        <begin position="78"/>
        <end position="97"/>
    </location>
</feature>
<dbReference type="GO" id="GO:0016301">
    <property type="term" value="F:kinase activity"/>
    <property type="evidence" value="ECO:0007669"/>
    <property type="project" value="UniProtKB-KW"/>
</dbReference>
<evidence type="ECO:0000313" key="5">
    <source>
        <dbReference type="EMBL" id="KAJ3443078.1"/>
    </source>
</evidence>
<dbReference type="Pfam" id="PF05345">
    <property type="entry name" value="He_PIG"/>
    <property type="match status" value="1"/>
</dbReference>
<evidence type="ECO:0000256" key="3">
    <source>
        <dbReference type="SAM" id="SignalP"/>
    </source>
</evidence>
<reference evidence="5" key="1">
    <citation type="submission" date="2022-08" db="EMBL/GenBank/DDBJ databases">
        <title>Novel sulphate-reducing endosymbionts in the free-living metamonad Anaeramoeba.</title>
        <authorList>
            <person name="Jerlstrom-Hultqvist J."/>
            <person name="Cepicka I."/>
            <person name="Gallot-Lavallee L."/>
            <person name="Salas-Leiva D."/>
            <person name="Curtis B.A."/>
            <person name="Zahonova K."/>
            <person name="Pipaliya S."/>
            <person name="Dacks J."/>
            <person name="Roger A.J."/>
        </authorList>
    </citation>
    <scope>NUCLEOTIDE SEQUENCE</scope>
    <source>
        <strain evidence="5">Busselton2</strain>
    </source>
</reference>
<keyword evidence="5" id="KW-0808">Transferase</keyword>
<feature type="compositionally biased region" description="Acidic residues" evidence="1">
    <location>
        <begin position="801"/>
        <end position="813"/>
    </location>
</feature>
<feature type="chain" id="PRO_5043361596" evidence="3">
    <location>
        <begin position="30"/>
        <end position="901"/>
    </location>
</feature>
<dbReference type="AlphaFoldDB" id="A0AAV7ZM38"/>
<dbReference type="Gene3D" id="2.60.40.10">
    <property type="entry name" value="Immunoglobulins"/>
    <property type="match status" value="3"/>
</dbReference>
<dbReference type="Proteomes" id="UP001146793">
    <property type="component" value="Unassembled WGS sequence"/>
</dbReference>
<keyword evidence="2" id="KW-1133">Transmembrane helix</keyword>
<evidence type="ECO:0000313" key="6">
    <source>
        <dbReference type="Proteomes" id="UP001146793"/>
    </source>
</evidence>
<sequence length="901" mass="101711">MNKLSYSKVLIFVPFLILISISFLPKATSTTQEIECPYVEFYDEYQVNNITSEDQSHVQIASIGSKNEKYVIVWSTSSGGPKRMTSSSKKKQQNQNQNIQNLEQDDYGVFAQIFNSSDGSKIGNEFLVNNYTDNDQSDPRITSIGTNNEKFVIAWESYGQDDSGGYGVFAQIFDSSDGSKIGNEFQVNNYTDNHQSDPSVAPIGTNKEKFVIAWTSYVQDGSGYGIFSQIFDSSDGSKIGNEFQVNNYTDSHQFRPSITSIGTNNEKFVITWQSSAQDGSSYGIFSQIFNSSDGSKIGNEFLVNNSTDNTQSDPMIASIGNNNEKFLIAWESYDQDGSAYGIFAQIYDSSDGSKIGNEFQVNNYTDSHQSDPSISSIGTNNEKFVISWTSNGQDGSDYAVIAQIYDSSDGSKIGNEFQVNTYTDNHQETPSIASIGENNEDFVIAWESYGQDGSMNGIFAQHYKISENPEINEQIPQTQYFEKNNQFNFQFSSDSFQNPNEPGNFSLNLIYEAKLSNGNDLPDGLNFDSNNRQFSGSVSIEDSCQNWEIEIFAINQCNEQVSQNFTLSNPEPEINQTIPDQVLSYGLDDYSDYQFQIPQDSFSDNQESELDLNYDAKLVVVDNNDQGEEEEEEQDLPEWLIFNENTRTFTINEDYQSTRTDMGNYTIKVYAIDYCNLNISQSFNFELKNDSPYLNKPIDDIELNEDDSDDDGNDDIYIFIFDEDTFIDPNNDELSYTVYFNGIEDYLPCWIKFIESKRKFIFDVESANEGNHIIKIKASDDLLDSFNEFNLRVVKKSSTDTDTDDDNDNDNNNDTDTNNTTDDKNEISTGIIIGYTVNGLILIIIIIIFIIIFKKKNNSLSNSSRRKKSNINIDIEENKSDDIIMSGSQDIELSVSNNTNN</sequence>
<proteinExistence type="predicted"/>
<keyword evidence="5" id="KW-0675">Receptor</keyword>
<accession>A0AAV7ZM38</accession>
<dbReference type="GO" id="GO:0016020">
    <property type="term" value="C:membrane"/>
    <property type="evidence" value="ECO:0007669"/>
    <property type="project" value="InterPro"/>
</dbReference>
<gene>
    <name evidence="5" type="ORF">M0812_01541</name>
</gene>
<feature type="signal peptide" evidence="3">
    <location>
        <begin position="1"/>
        <end position="29"/>
    </location>
</feature>
<evidence type="ECO:0000256" key="1">
    <source>
        <dbReference type="SAM" id="MobiDB-lite"/>
    </source>
</evidence>
<comment type="caution">
    <text evidence="5">The sequence shown here is derived from an EMBL/GenBank/DDBJ whole genome shotgun (WGS) entry which is preliminary data.</text>
</comment>
<feature type="region of interest" description="Disordered" evidence="1">
    <location>
        <begin position="798"/>
        <end position="823"/>
    </location>
</feature>
<dbReference type="InterPro" id="IPR013783">
    <property type="entry name" value="Ig-like_fold"/>
</dbReference>
<dbReference type="InterPro" id="IPR015919">
    <property type="entry name" value="Cadherin-like_sf"/>
</dbReference>
<keyword evidence="3" id="KW-0732">Signal</keyword>